<evidence type="ECO:0000313" key="8">
    <source>
        <dbReference type="Proteomes" id="UP000321598"/>
    </source>
</evidence>
<proteinExistence type="predicted"/>
<name>A0A380CFP1_9STAP</name>
<organism evidence="6 7">
    <name type="scientific">Staphylococcus arlettae</name>
    <dbReference type="NCBI Taxonomy" id="29378"/>
    <lineage>
        <taxon>Bacteria</taxon>
        <taxon>Bacillati</taxon>
        <taxon>Bacillota</taxon>
        <taxon>Bacilli</taxon>
        <taxon>Bacillales</taxon>
        <taxon>Staphylococcaceae</taxon>
        <taxon>Staphylococcus</taxon>
    </lineage>
</organism>
<evidence type="ECO:0000256" key="2">
    <source>
        <dbReference type="ARBA" id="ARBA00022679"/>
    </source>
</evidence>
<sequence>MYKILAVCPMGLESIVAKEVQELGYETTVENGKIFFEGDETAIVKCNLWLRTADRVKIVVGEFTATTFDNLFEQTKALPWEAIIAEDGNFPVQGKSVKSVLYSVPDCQAIVKKAIVERLKVAYQTRGWLSETGAKYPIEVSILKDKALLTIDTSGSGLNKRGYRLAQGEAPIKETLAASLIKLANWTGDTPLIDPFCGSGTIAIEACLIAQNIAPGFNRDFVSESWDIMPNDLYNQMRDEADQAADYDREVEVLASDIDPDMVEIAKRNADEVGLGDIIKFSVKDVNTLTVEANRAIALIGNPPYGERIGDREEVEEMYKYIGTLMKQHAQLSTYILTSNKEFEYLVDKKATKRRKLFNGYIECTYYQYWGEKTPKKS</sequence>
<evidence type="ECO:0000313" key="5">
    <source>
        <dbReference type="EMBL" id="GEP99017.1"/>
    </source>
</evidence>
<dbReference type="FunFam" id="3.30.2130.30:FF:000001">
    <property type="entry name" value="Ribosomal RNA large subunit methyltransferase K/L"/>
    <property type="match status" value="1"/>
</dbReference>
<dbReference type="RefSeq" id="WP_021458782.1">
    <property type="nucleotide sequence ID" value="NZ_BKAV01000001.1"/>
</dbReference>
<dbReference type="STRING" id="1212545.SARL_12511"/>
<keyword evidence="3" id="KW-0694">RNA-binding</keyword>
<dbReference type="InterPro" id="IPR000241">
    <property type="entry name" value="RlmKL-like_Mtase"/>
</dbReference>
<dbReference type="InterPro" id="IPR053943">
    <property type="entry name" value="RlmKL-like_Mtase_CS"/>
</dbReference>
<dbReference type="Proteomes" id="UP000321598">
    <property type="component" value="Unassembled WGS sequence"/>
</dbReference>
<evidence type="ECO:0000313" key="7">
    <source>
        <dbReference type="Proteomes" id="UP000254956"/>
    </source>
</evidence>
<dbReference type="InterPro" id="IPR004114">
    <property type="entry name" value="THUMP_dom"/>
</dbReference>
<dbReference type="CDD" id="cd11715">
    <property type="entry name" value="THUMP_AdoMetMT"/>
    <property type="match status" value="1"/>
</dbReference>
<dbReference type="SUPFAM" id="SSF53335">
    <property type="entry name" value="S-adenosyl-L-methionine-dependent methyltransferases"/>
    <property type="match status" value="1"/>
</dbReference>
<accession>A0A380CFP1</accession>
<evidence type="ECO:0000256" key="1">
    <source>
        <dbReference type="ARBA" id="ARBA00022603"/>
    </source>
</evidence>
<dbReference type="EMBL" id="BKAV01000001">
    <property type="protein sequence ID" value="GEP99017.1"/>
    <property type="molecule type" value="Genomic_DNA"/>
</dbReference>
<keyword evidence="2 6" id="KW-0808">Transferase</keyword>
<dbReference type="Gene3D" id="3.30.2130.30">
    <property type="match status" value="1"/>
</dbReference>
<dbReference type="PANTHER" id="PTHR47313:SF1">
    <property type="entry name" value="RIBOSOMAL RNA LARGE SUBUNIT METHYLTRANSFERASE K_L"/>
    <property type="match status" value="1"/>
</dbReference>
<dbReference type="GO" id="GO:0003723">
    <property type="term" value="F:RNA binding"/>
    <property type="evidence" value="ECO:0007669"/>
    <property type="project" value="UniProtKB-UniRule"/>
</dbReference>
<evidence type="ECO:0000313" key="6">
    <source>
        <dbReference type="EMBL" id="SUJ19725.1"/>
    </source>
</evidence>
<dbReference type="InterPro" id="IPR029063">
    <property type="entry name" value="SAM-dependent_MTases_sf"/>
</dbReference>
<dbReference type="EC" id="2.1.1.173" evidence="6"/>
<dbReference type="PROSITE" id="PS01261">
    <property type="entry name" value="UPF0020"/>
    <property type="match status" value="1"/>
</dbReference>
<dbReference type="AlphaFoldDB" id="A0A380CFP1"/>
<dbReference type="PANTHER" id="PTHR47313">
    <property type="entry name" value="RIBOSOMAL RNA LARGE SUBUNIT METHYLTRANSFERASE K/L"/>
    <property type="match status" value="1"/>
</dbReference>
<dbReference type="PROSITE" id="PS51165">
    <property type="entry name" value="THUMP"/>
    <property type="match status" value="1"/>
</dbReference>
<dbReference type="SMART" id="SM00981">
    <property type="entry name" value="THUMP"/>
    <property type="match status" value="1"/>
</dbReference>
<dbReference type="Proteomes" id="UP000254956">
    <property type="component" value="Unassembled WGS sequence"/>
</dbReference>
<dbReference type="GO" id="GO:0052915">
    <property type="term" value="F:23S rRNA (guanine(2445)-N(2))-methyltransferase activity"/>
    <property type="evidence" value="ECO:0007669"/>
    <property type="project" value="UniProtKB-EC"/>
</dbReference>
<dbReference type="Pfam" id="PF01170">
    <property type="entry name" value="UPF0020"/>
    <property type="match status" value="1"/>
</dbReference>
<protein>
    <submittedName>
        <fullName evidence="6">N-6 adenine-specific DNA methylase</fullName>
        <ecNumber evidence="6">2.1.1.173</ecNumber>
    </submittedName>
    <submittedName>
        <fullName evidence="5">RNA methyltransferase</fullName>
    </submittedName>
</protein>
<reference evidence="6 7" key="1">
    <citation type="submission" date="2018-06" db="EMBL/GenBank/DDBJ databases">
        <authorList>
            <consortium name="Pathogen Informatics"/>
            <person name="Doyle S."/>
        </authorList>
    </citation>
    <scope>NUCLEOTIDE SEQUENCE [LARGE SCALE GENOMIC DNA]</scope>
    <source>
        <strain evidence="6 7">NCTC12413</strain>
    </source>
</reference>
<dbReference type="EMBL" id="UGZE01000001">
    <property type="protein sequence ID" value="SUJ19725.1"/>
    <property type="molecule type" value="Genomic_DNA"/>
</dbReference>
<dbReference type="Pfam" id="PF22020">
    <property type="entry name" value="RlmL_1st"/>
    <property type="match status" value="1"/>
</dbReference>
<reference evidence="5 8" key="2">
    <citation type="submission" date="2019-07" db="EMBL/GenBank/DDBJ databases">
        <title>Whole genome shotgun sequence of Staphylococcus arlettae NBRC 109765.</title>
        <authorList>
            <person name="Hosoyama A."/>
            <person name="Uohara A."/>
            <person name="Ohji S."/>
            <person name="Ichikawa N."/>
        </authorList>
    </citation>
    <scope>NUCLEOTIDE SEQUENCE [LARGE SCALE GENOMIC DNA]</scope>
    <source>
        <strain evidence="5 8">NBRC 109765</strain>
    </source>
</reference>
<dbReference type="Gene3D" id="3.40.50.150">
    <property type="entry name" value="Vaccinia Virus protein VP39"/>
    <property type="match status" value="1"/>
</dbReference>
<dbReference type="InterPro" id="IPR054170">
    <property type="entry name" value="RlmL_1st"/>
</dbReference>
<dbReference type="OrthoDB" id="9809404at2"/>
<evidence type="ECO:0000256" key="3">
    <source>
        <dbReference type="PROSITE-ProRule" id="PRU00529"/>
    </source>
</evidence>
<dbReference type="GO" id="GO:0070043">
    <property type="term" value="F:rRNA (guanine-N7-)-methyltransferase activity"/>
    <property type="evidence" value="ECO:0007669"/>
    <property type="project" value="TreeGrafter"/>
</dbReference>
<keyword evidence="1 6" id="KW-0489">Methyltransferase</keyword>
<feature type="domain" description="THUMP" evidence="4">
    <location>
        <begin position="42"/>
        <end position="153"/>
    </location>
</feature>
<gene>
    <name evidence="6" type="primary">rlmL</name>
    <name evidence="6" type="ORF">NCTC12413_01477</name>
    <name evidence="5" type="ORF">SAR03_00550</name>
</gene>
<evidence type="ECO:0000259" key="4">
    <source>
        <dbReference type="PROSITE" id="PS51165"/>
    </source>
</evidence>
<keyword evidence="8" id="KW-1185">Reference proteome</keyword>
<dbReference type="Pfam" id="PF02926">
    <property type="entry name" value="THUMP"/>
    <property type="match status" value="1"/>
</dbReference>